<dbReference type="SUPFAM" id="SSF48452">
    <property type="entry name" value="TPR-like"/>
    <property type="match status" value="1"/>
</dbReference>
<keyword evidence="2" id="KW-0472">Membrane</keyword>
<protein>
    <submittedName>
        <fullName evidence="3">Uncharacterized protein</fullName>
    </submittedName>
</protein>
<gene>
    <name evidence="3" type="ORF">HMPREF9718_02994</name>
</gene>
<organism evidence="3 4">
    <name type="scientific">Sphingobium yanoikuyae ATCC 51230</name>
    <dbReference type="NCBI Taxonomy" id="883163"/>
    <lineage>
        <taxon>Bacteria</taxon>
        <taxon>Pseudomonadati</taxon>
        <taxon>Pseudomonadota</taxon>
        <taxon>Alphaproteobacteria</taxon>
        <taxon>Sphingomonadales</taxon>
        <taxon>Sphingomonadaceae</taxon>
        <taxon>Sphingobium</taxon>
    </lineage>
</organism>
<dbReference type="EMBL" id="AGZU01000008">
    <property type="protein sequence ID" value="EKU75466.1"/>
    <property type="molecule type" value="Genomic_DNA"/>
</dbReference>
<evidence type="ECO:0000313" key="4">
    <source>
        <dbReference type="Proteomes" id="UP000009887"/>
    </source>
</evidence>
<feature type="transmembrane region" description="Helical" evidence="2">
    <location>
        <begin position="386"/>
        <end position="405"/>
    </location>
</feature>
<name>K9CX07_SPHYA</name>
<dbReference type="RefSeq" id="WP_004210382.1">
    <property type="nucleotide sequence ID" value="NZ_JH992904.1"/>
</dbReference>
<evidence type="ECO:0000313" key="3">
    <source>
        <dbReference type="EMBL" id="EKU75466.1"/>
    </source>
</evidence>
<dbReference type="InterPro" id="IPR011990">
    <property type="entry name" value="TPR-like_helical_dom_sf"/>
</dbReference>
<sequence length="408" mass="45008">MAMANKVMTERPAARSRKTSLQPTPAAGRTILFQNENSLIEFIRGDMPSNRLAVTFAPPALCDVNGFGYYEDRLRTEGFDVLAIKQASDMGYADLTAETIATVCDQIPQYQSVTVLGTEAGATAALRLFSAFSNVTILAVSPDMTVDCALAKPVQAQITMIYDPCVPAQVENFQQASTLFSRATVFKTPHTGSPARYSLEESGTLVALVIAMGEGTILDVNRHFRANRHLSATALYVLGNDALTKRQLPAARRLLKRSYEVENRPEIGIAYCHTLRESGAPLDAVAFMKTIVDRYHHNAHLWAALSYFQEMADEREEALMSIRHAIELQPQVEPFLVAERRLLNDLFDDLRMKQMMTEAALNKSRAEFALAQGHGGTEFSWERATMLAVGSLLILVTLAAVAISFRLV</sequence>
<dbReference type="HOGENOM" id="CLU_674232_0_0_5"/>
<dbReference type="Gene3D" id="1.25.40.10">
    <property type="entry name" value="Tetratricopeptide repeat domain"/>
    <property type="match status" value="1"/>
</dbReference>
<feature type="region of interest" description="Disordered" evidence="1">
    <location>
        <begin position="1"/>
        <end position="21"/>
    </location>
</feature>
<comment type="caution">
    <text evidence="3">The sequence shown here is derived from an EMBL/GenBank/DDBJ whole genome shotgun (WGS) entry which is preliminary data.</text>
</comment>
<dbReference type="AlphaFoldDB" id="K9CX07"/>
<dbReference type="Proteomes" id="UP000009887">
    <property type="component" value="Unassembled WGS sequence"/>
</dbReference>
<reference evidence="3 4" key="1">
    <citation type="submission" date="2012-09" db="EMBL/GenBank/DDBJ databases">
        <title>The Genome Sequence of Sphingobium yanoikuyae ATCC 51230.</title>
        <authorList>
            <consortium name="The Broad Institute Genome Sequencing Platform"/>
            <person name="Earl A."/>
            <person name="Ward D."/>
            <person name="Feldgarden M."/>
            <person name="Gevers D."/>
            <person name="Huys G."/>
            <person name="Walker B."/>
            <person name="Young S.K."/>
            <person name="Zeng Q."/>
            <person name="Gargeya S."/>
            <person name="Fitzgerald M."/>
            <person name="Haas B."/>
            <person name="Abouelleil A."/>
            <person name="Alvarado L."/>
            <person name="Arachchi H.M."/>
            <person name="Berlin A.M."/>
            <person name="Chapman S.B."/>
            <person name="Goldberg J."/>
            <person name="Griggs A."/>
            <person name="Gujja S."/>
            <person name="Hansen M."/>
            <person name="Howarth C."/>
            <person name="Imamovic A."/>
            <person name="Larimer J."/>
            <person name="McCowen C."/>
            <person name="Montmayeur A."/>
            <person name="Murphy C."/>
            <person name="Neiman D."/>
            <person name="Pearson M."/>
            <person name="Priest M."/>
            <person name="Roberts A."/>
            <person name="Saif S."/>
            <person name="Shea T."/>
            <person name="Sisk P."/>
            <person name="Sykes S."/>
            <person name="Wortman J."/>
            <person name="Nusbaum C."/>
            <person name="Birren B."/>
        </authorList>
    </citation>
    <scope>NUCLEOTIDE SEQUENCE [LARGE SCALE GENOMIC DNA]</scope>
    <source>
        <strain evidence="3 4">ATCC 51230</strain>
    </source>
</reference>
<keyword evidence="4" id="KW-1185">Reference proteome</keyword>
<proteinExistence type="predicted"/>
<evidence type="ECO:0000256" key="2">
    <source>
        <dbReference type="SAM" id="Phobius"/>
    </source>
</evidence>
<keyword evidence="2" id="KW-1133">Transmembrane helix</keyword>
<accession>K9CX07</accession>
<evidence type="ECO:0000256" key="1">
    <source>
        <dbReference type="SAM" id="MobiDB-lite"/>
    </source>
</evidence>
<keyword evidence="2" id="KW-0812">Transmembrane</keyword>
<dbReference type="PATRIC" id="fig|883163.3.peg.3057"/>